<dbReference type="EMBL" id="VSRR010135425">
    <property type="protein sequence ID" value="MPD03262.1"/>
    <property type="molecule type" value="Genomic_DNA"/>
</dbReference>
<evidence type="ECO:0000313" key="2">
    <source>
        <dbReference type="EMBL" id="MPD03262.1"/>
    </source>
</evidence>
<evidence type="ECO:0000313" key="3">
    <source>
        <dbReference type="Proteomes" id="UP000324222"/>
    </source>
</evidence>
<feature type="region of interest" description="Disordered" evidence="1">
    <location>
        <begin position="1"/>
        <end position="42"/>
    </location>
</feature>
<feature type="compositionally biased region" description="Basic and acidic residues" evidence="1">
    <location>
        <begin position="14"/>
        <end position="26"/>
    </location>
</feature>
<comment type="caution">
    <text evidence="2">The sequence shown here is derived from an EMBL/GenBank/DDBJ whole genome shotgun (WGS) entry which is preliminary data.</text>
</comment>
<evidence type="ECO:0000256" key="1">
    <source>
        <dbReference type="SAM" id="MobiDB-lite"/>
    </source>
</evidence>
<accession>A0A5B7JYV7</accession>
<dbReference type="Proteomes" id="UP000324222">
    <property type="component" value="Unassembled WGS sequence"/>
</dbReference>
<protein>
    <submittedName>
        <fullName evidence="2">Uncharacterized protein</fullName>
    </submittedName>
</protein>
<feature type="compositionally biased region" description="Basic residues" evidence="1">
    <location>
        <begin position="1"/>
        <end position="13"/>
    </location>
</feature>
<organism evidence="2 3">
    <name type="scientific">Portunus trituberculatus</name>
    <name type="common">Swimming crab</name>
    <name type="synonym">Neptunus trituberculatus</name>
    <dbReference type="NCBI Taxonomy" id="210409"/>
    <lineage>
        <taxon>Eukaryota</taxon>
        <taxon>Metazoa</taxon>
        <taxon>Ecdysozoa</taxon>
        <taxon>Arthropoda</taxon>
        <taxon>Crustacea</taxon>
        <taxon>Multicrustacea</taxon>
        <taxon>Malacostraca</taxon>
        <taxon>Eumalacostraca</taxon>
        <taxon>Eucarida</taxon>
        <taxon>Decapoda</taxon>
        <taxon>Pleocyemata</taxon>
        <taxon>Brachyura</taxon>
        <taxon>Eubrachyura</taxon>
        <taxon>Portunoidea</taxon>
        <taxon>Portunidae</taxon>
        <taxon>Portuninae</taxon>
        <taxon>Portunus</taxon>
    </lineage>
</organism>
<dbReference type="AlphaFoldDB" id="A0A5B7JYV7"/>
<reference evidence="2 3" key="1">
    <citation type="submission" date="2019-05" db="EMBL/GenBank/DDBJ databases">
        <title>Another draft genome of Portunus trituberculatus and its Hox gene families provides insights of decapod evolution.</title>
        <authorList>
            <person name="Jeong J.-H."/>
            <person name="Song I."/>
            <person name="Kim S."/>
            <person name="Choi T."/>
            <person name="Kim D."/>
            <person name="Ryu S."/>
            <person name="Kim W."/>
        </authorList>
    </citation>
    <scope>NUCLEOTIDE SEQUENCE [LARGE SCALE GENOMIC DNA]</scope>
    <source>
        <tissue evidence="2">Muscle</tissue>
    </source>
</reference>
<keyword evidence="3" id="KW-1185">Reference proteome</keyword>
<sequence>MARRLTSTRRKRNVSREMGDNEWRQVEEEDGRNGARRRRHNERRIRDSIPRLPEDTGIARVYRLSDGAAADPHTPQVKCLL</sequence>
<name>A0A5B7JYV7_PORTR</name>
<gene>
    <name evidence="2" type="ORF">E2C01_098890</name>
</gene>
<proteinExistence type="predicted"/>